<keyword evidence="8" id="KW-1185">Reference proteome</keyword>
<dbReference type="InterPro" id="IPR036551">
    <property type="entry name" value="Flavin_trans-like"/>
</dbReference>
<dbReference type="PANTHER" id="PTHR14359:SF6">
    <property type="entry name" value="PHOSPHOPANTOTHENOYLCYSTEINE DECARBOXYLASE"/>
    <property type="match status" value="1"/>
</dbReference>
<dbReference type="EMBL" id="CP018092">
    <property type="protein sequence ID" value="ATS18293.1"/>
    <property type="molecule type" value="Genomic_DNA"/>
</dbReference>
<dbReference type="GO" id="GO:0015941">
    <property type="term" value="P:pantothenate catabolic process"/>
    <property type="evidence" value="ECO:0007669"/>
    <property type="project" value="InterPro"/>
</dbReference>
<dbReference type="Pfam" id="PF02441">
    <property type="entry name" value="Flavoprotein"/>
    <property type="match status" value="1"/>
</dbReference>
<dbReference type="Pfam" id="PF04127">
    <property type="entry name" value="DFP"/>
    <property type="match status" value="1"/>
</dbReference>
<feature type="binding site" evidence="3">
    <location>
        <position position="285"/>
    </location>
    <ligand>
        <name>CTP</name>
        <dbReference type="ChEBI" id="CHEBI:37563"/>
    </ligand>
</feature>
<keyword evidence="2 3" id="KW-0456">Lyase</keyword>
<feature type="binding site" evidence="3">
    <location>
        <position position="344"/>
    </location>
    <ligand>
        <name>CTP</name>
        <dbReference type="ChEBI" id="CHEBI:37563"/>
    </ligand>
</feature>
<proteinExistence type="inferred from homology"/>
<keyword evidence="3 4" id="KW-0285">Flavoprotein</keyword>
<feature type="region of interest" description="Phosphopantothenate--cysteine ligase" evidence="3">
    <location>
        <begin position="197"/>
        <end position="405"/>
    </location>
</feature>
<dbReference type="KEGG" id="slw:BRW62_05465"/>
<dbReference type="InterPro" id="IPR005252">
    <property type="entry name" value="CoaBC"/>
</dbReference>
<evidence type="ECO:0000256" key="1">
    <source>
        <dbReference type="ARBA" id="ARBA00022793"/>
    </source>
</evidence>
<evidence type="ECO:0000256" key="3">
    <source>
        <dbReference type="HAMAP-Rule" id="MF_02225"/>
    </source>
</evidence>
<evidence type="ECO:0000313" key="7">
    <source>
        <dbReference type="EMBL" id="ATS18293.1"/>
    </source>
</evidence>
<organism evidence="7 8">
    <name type="scientific">Parathermosynechococcus lividus PCC 6715</name>
    <dbReference type="NCBI Taxonomy" id="1917166"/>
    <lineage>
        <taxon>Bacteria</taxon>
        <taxon>Bacillati</taxon>
        <taxon>Cyanobacteriota</taxon>
        <taxon>Cyanophyceae</taxon>
        <taxon>Acaryochloridales</taxon>
        <taxon>Thermosynechococcaceae</taxon>
        <taxon>Parathermosynechococcus</taxon>
    </lineage>
</organism>
<dbReference type="Gene3D" id="3.40.50.10300">
    <property type="entry name" value="CoaB-like"/>
    <property type="match status" value="1"/>
</dbReference>
<comment type="catalytic activity">
    <reaction evidence="3 4">
        <text>N-[(R)-4-phosphopantothenoyl]-L-cysteine + H(+) = (R)-4'-phosphopantetheine + CO2</text>
        <dbReference type="Rhea" id="RHEA:16793"/>
        <dbReference type="ChEBI" id="CHEBI:15378"/>
        <dbReference type="ChEBI" id="CHEBI:16526"/>
        <dbReference type="ChEBI" id="CHEBI:59458"/>
        <dbReference type="ChEBI" id="CHEBI:61723"/>
        <dbReference type="EC" id="4.1.1.36"/>
    </reaction>
</comment>
<feature type="domain" description="DNA/pantothenate metabolism flavoprotein C-terminal" evidence="6">
    <location>
        <begin position="192"/>
        <end position="399"/>
    </location>
</feature>
<comment type="pathway">
    <text evidence="3 4">Cofactor biosynthesis; coenzyme A biosynthesis; CoA from (R)-pantothenate: step 3/5.</text>
</comment>
<dbReference type="GO" id="GO:0004632">
    <property type="term" value="F:phosphopantothenate--cysteine ligase activity"/>
    <property type="evidence" value="ECO:0007669"/>
    <property type="project" value="UniProtKB-UniRule"/>
</dbReference>
<keyword evidence="3 4" id="KW-0436">Ligase</keyword>
<keyword evidence="3" id="KW-0479">Metal-binding</keyword>
<dbReference type="PANTHER" id="PTHR14359">
    <property type="entry name" value="HOMO-OLIGOMERIC FLAVIN CONTAINING CYS DECARBOXYLASE FAMILY"/>
    <property type="match status" value="1"/>
</dbReference>
<feature type="binding site" evidence="3">
    <location>
        <position position="348"/>
    </location>
    <ligand>
        <name>CTP</name>
        <dbReference type="ChEBI" id="CHEBI:37563"/>
    </ligand>
</feature>
<dbReference type="SUPFAM" id="SSF102645">
    <property type="entry name" value="CoaB-like"/>
    <property type="match status" value="1"/>
</dbReference>
<dbReference type="GO" id="GO:0046872">
    <property type="term" value="F:metal ion binding"/>
    <property type="evidence" value="ECO:0007669"/>
    <property type="project" value="UniProtKB-KW"/>
</dbReference>
<dbReference type="SUPFAM" id="SSF52507">
    <property type="entry name" value="Homo-oligomeric flavin-containing Cys decarboxylases, HFCD"/>
    <property type="match status" value="1"/>
</dbReference>
<keyword evidence="3 4" id="KW-0288">FMN</keyword>
<sequence length="405" mass="43160">MTSPKVAPHLLVGVGGGIAAYKICDVISTQVKAGWSVSAILSETAAHFVTPLTLSTLCRRSVLTDADFWHPQAPRPLHIELAETATLLLIAPLTANTLAKLAYGLADTLLTSTVLASNMPILVAPAMNTRMWEQPTVQAHWQQLQQQPRYHCLPPTHGRLACDSVGMGRMAETSEIIAYLDSLAHTHGQRDLSGKHLLITAGGTREYLDAVRFIGNPATGKMGLALARAAVHRGARVTLVHGILSEPVPPQVTAIAAETSEQLQAAVMQVWPTADWLVMAAAVGDVRPATQYAGKLPKAQLPTALPLATIPDILTMAAQGRQPHQRLIGFAAQTGDIEPAARAKLAHKGLDLMVANAVDQPGCGFGTQENAALVLGSDGRSHRLARMPKLILAHHIFDLAQAWLT</sequence>
<feature type="active site" description="Proton donor" evidence="3">
    <location>
        <position position="162"/>
    </location>
</feature>
<feature type="binding site" evidence="3">
    <location>
        <begin position="311"/>
        <end position="314"/>
    </location>
    <ligand>
        <name>CTP</name>
        <dbReference type="ChEBI" id="CHEBI:37563"/>
    </ligand>
</feature>
<dbReference type="GO" id="GO:0010181">
    <property type="term" value="F:FMN binding"/>
    <property type="evidence" value="ECO:0007669"/>
    <property type="project" value="UniProtKB-UniRule"/>
</dbReference>
<comment type="cofactor">
    <cofactor evidence="3">
        <name>Mg(2+)</name>
        <dbReference type="ChEBI" id="CHEBI:18420"/>
    </cofactor>
</comment>
<dbReference type="NCBIfam" id="TIGR00521">
    <property type="entry name" value="coaBC_dfp"/>
    <property type="match status" value="1"/>
</dbReference>
<comment type="cofactor">
    <cofactor evidence="3">
        <name>FMN</name>
        <dbReference type="ChEBI" id="CHEBI:58210"/>
    </cofactor>
    <text evidence="3">Binds 1 FMN per subunit.</text>
</comment>
<dbReference type="GO" id="GO:0015937">
    <property type="term" value="P:coenzyme A biosynthetic process"/>
    <property type="evidence" value="ECO:0007669"/>
    <property type="project" value="UniProtKB-UniRule"/>
</dbReference>
<dbReference type="Gene3D" id="3.40.50.1950">
    <property type="entry name" value="Flavin prenyltransferase-like"/>
    <property type="match status" value="1"/>
</dbReference>
<dbReference type="InterPro" id="IPR035929">
    <property type="entry name" value="CoaB-like_sf"/>
</dbReference>
<keyword evidence="3" id="KW-0460">Magnesium</keyword>
<reference evidence="8" key="2">
    <citation type="journal article" date="2022" name="Front. Microbiol.">
        <title>Comparative Genomic Analysis Revealed Distinct Molecular Components and Organization of CO2-Concentrating Mechanism in Thermophilic Cyanobacteria.</title>
        <authorList>
            <person name="Tang J."/>
            <person name="Zhou H."/>
            <person name="Yao D."/>
            <person name="Riaz S."/>
            <person name="You D."/>
            <person name="Klepacz-Smolka A."/>
            <person name="Daroch M."/>
        </authorList>
    </citation>
    <scope>NUCLEOTIDE SEQUENCE [LARGE SCALE GENOMIC DNA]</scope>
    <source>
        <strain evidence="8">PCC 6715</strain>
    </source>
</reference>
<feature type="region of interest" description="Phosphopantothenoylcysteine decarboxylase" evidence="3">
    <location>
        <begin position="1"/>
        <end position="196"/>
    </location>
</feature>
<dbReference type="EC" id="4.1.1.36" evidence="3"/>
<comment type="function">
    <text evidence="4">Catalyzes two steps in the biosynthesis of coenzyme A. In the first step cysteine is conjugated to 4'-phosphopantothenate to form 4-phosphopantothenoylcysteine, in the latter compound is decarboxylated to form 4'-phosphopantotheine.</text>
</comment>
<feature type="binding site" evidence="3">
    <location>
        <position position="295"/>
    </location>
    <ligand>
        <name>CTP</name>
        <dbReference type="ChEBI" id="CHEBI:37563"/>
    </ligand>
</feature>
<keyword evidence="3" id="KW-0511">Multifunctional enzyme</keyword>
<evidence type="ECO:0000313" key="8">
    <source>
        <dbReference type="Proteomes" id="UP000231057"/>
    </source>
</evidence>
<dbReference type="AlphaFoldDB" id="A0A2D2Q1C7"/>
<comment type="pathway">
    <text evidence="3 4">Cofactor biosynthesis; coenzyme A biosynthesis; CoA from (R)-pantothenate: step 2/5.</text>
</comment>
<reference evidence="7 8" key="1">
    <citation type="submission" date="2016-11" db="EMBL/GenBank/DDBJ databases">
        <title>Complete genome sequence of thermophilic cyanobacteria strain Synechococcus sp. PCC6715.</title>
        <authorList>
            <person name="Tang J."/>
            <person name="Daroch M."/>
            <person name="Liang Y."/>
            <person name="Jiang D."/>
            <person name="Shah M."/>
        </authorList>
    </citation>
    <scope>NUCLEOTIDE SEQUENCE [LARGE SCALE GENOMIC DNA]</scope>
    <source>
        <strain evidence="7 8">PCC 6715</strain>
    </source>
</reference>
<dbReference type="UniPathway" id="UPA00241">
    <property type="reaction ID" value="UER00353"/>
</dbReference>
<comment type="caution">
    <text evidence="3">Lacks conserved residue(s) required for the propagation of feature annotation.</text>
</comment>
<evidence type="ECO:0000256" key="2">
    <source>
        <dbReference type="ARBA" id="ARBA00023239"/>
    </source>
</evidence>
<comment type="catalytic activity">
    <reaction evidence="3 4">
        <text>(R)-4'-phosphopantothenate + L-cysteine + CTP = N-[(R)-4-phosphopantothenoyl]-L-cysteine + CMP + diphosphate + H(+)</text>
        <dbReference type="Rhea" id="RHEA:19397"/>
        <dbReference type="ChEBI" id="CHEBI:10986"/>
        <dbReference type="ChEBI" id="CHEBI:15378"/>
        <dbReference type="ChEBI" id="CHEBI:33019"/>
        <dbReference type="ChEBI" id="CHEBI:35235"/>
        <dbReference type="ChEBI" id="CHEBI:37563"/>
        <dbReference type="ChEBI" id="CHEBI:59458"/>
        <dbReference type="ChEBI" id="CHEBI:60377"/>
        <dbReference type="EC" id="6.3.2.5"/>
    </reaction>
</comment>
<dbReference type="GO" id="GO:0004633">
    <property type="term" value="F:phosphopantothenoylcysteine decarboxylase activity"/>
    <property type="evidence" value="ECO:0007669"/>
    <property type="project" value="UniProtKB-UniRule"/>
</dbReference>
<dbReference type="EC" id="6.3.2.5" evidence="3"/>
<comment type="function">
    <text evidence="3">Catalyzes two sequential steps in the biosynthesis of coenzyme A. In the first step cysteine is conjugated to 4'-phosphopantothenate to form 4-phosphopantothenoylcysteine. In the second step the latter compound is decarboxylated to form 4'-phosphopantotheine.</text>
</comment>
<dbReference type="GO" id="GO:0071513">
    <property type="term" value="C:phosphopantothenoylcysteine decarboxylase complex"/>
    <property type="evidence" value="ECO:0007669"/>
    <property type="project" value="TreeGrafter"/>
</dbReference>
<evidence type="ECO:0000259" key="6">
    <source>
        <dbReference type="Pfam" id="PF04127"/>
    </source>
</evidence>
<evidence type="ECO:0000259" key="5">
    <source>
        <dbReference type="Pfam" id="PF02441"/>
    </source>
</evidence>
<dbReference type="InterPro" id="IPR007085">
    <property type="entry name" value="DNA/pantothenate-metab_flavo_C"/>
</dbReference>
<comment type="similarity">
    <text evidence="3 4">In the N-terminal section; belongs to the HFCD (homo-oligomeric flavin containing Cys decarboxylase) superfamily.</text>
</comment>
<dbReference type="HAMAP" id="MF_02225">
    <property type="entry name" value="CoaBC"/>
    <property type="match status" value="1"/>
</dbReference>
<feature type="domain" description="Flavoprotein" evidence="5">
    <location>
        <begin position="9"/>
        <end position="178"/>
    </location>
</feature>
<dbReference type="InterPro" id="IPR003382">
    <property type="entry name" value="Flavoprotein"/>
</dbReference>
<gene>
    <name evidence="3" type="primary">coaBC</name>
    <name evidence="7" type="ORF">BRW62_05465</name>
</gene>
<dbReference type="RefSeq" id="WP_227517606.1">
    <property type="nucleotide sequence ID" value="NZ_CP018092.1"/>
</dbReference>
<accession>A0A2D2Q1C7</accession>
<comment type="similarity">
    <text evidence="3 4">In the C-terminal section; belongs to the PPC synthetase family.</text>
</comment>
<evidence type="ECO:0000256" key="4">
    <source>
        <dbReference type="RuleBase" id="RU364078"/>
    </source>
</evidence>
<keyword evidence="1 3" id="KW-0210">Decarboxylase</keyword>
<feature type="binding site" evidence="3">
    <location>
        <position position="330"/>
    </location>
    <ligand>
        <name>CTP</name>
        <dbReference type="ChEBI" id="CHEBI:37563"/>
    </ligand>
</feature>
<protein>
    <recommendedName>
        <fullName evidence="3">Coenzyme A biosynthesis bifunctional protein CoaBC</fullName>
    </recommendedName>
    <alternativeName>
        <fullName evidence="3">DNA/pantothenate metabolism flavoprotein</fullName>
    </alternativeName>
    <alternativeName>
        <fullName evidence="3">Phosphopantothenoylcysteine synthetase/decarboxylase</fullName>
        <shortName evidence="3">PPCS-PPCDC</shortName>
    </alternativeName>
    <domain>
        <recommendedName>
            <fullName evidence="3">Phosphopantothenoylcysteine decarboxylase</fullName>
            <shortName evidence="3">PPC decarboxylase</shortName>
            <shortName evidence="3">PPC-DC</shortName>
            <ecNumber evidence="3">4.1.1.36</ecNumber>
        </recommendedName>
        <alternativeName>
            <fullName evidence="3">CoaC</fullName>
        </alternativeName>
    </domain>
    <domain>
        <recommendedName>
            <fullName evidence="3">Phosphopantothenate--cysteine ligase</fullName>
            <ecNumber evidence="3">6.3.2.5</ecNumber>
        </recommendedName>
        <alternativeName>
            <fullName evidence="3">CoaB</fullName>
        </alternativeName>
        <alternativeName>
            <fullName evidence="3">Phosphopantothenoylcysteine synthetase</fullName>
            <shortName evidence="3">PPC synthetase</shortName>
            <shortName evidence="3">PPC-S</shortName>
        </alternativeName>
    </domain>
</protein>
<dbReference type="Proteomes" id="UP000231057">
    <property type="component" value="Chromosome"/>
</dbReference>
<name>A0A2D2Q1C7_PARLV</name>